<feature type="transmembrane region" description="Helical" evidence="7">
    <location>
        <begin position="376"/>
        <end position="401"/>
    </location>
</feature>
<sequence length="445" mass="47693">MGGNGNGNGNGKRLLRRVVGMGYWVQGLRCLPWMGVGFFLKDGLRVEPSTLQLLLNSANLPMVAKPLYGVVSDSFYISGQHRLPYIALGAFLQAVSWLAIAILASQSDISITSITIYLLLSNLGASIAEVANDAIVAESSKQQHSASSQRSSSSELQSFVWMASSAGGVLGNLLGGLIIDRVSPQKLFLLFGLVASLQFFLTIAVGESSLNLPKSSSSPSNVGFRKQLSRLRLALEDPSITHSLTWFAASYAVIPTLAGTMFFYQTQHLKIDPWVLGMSKVMGQVAMLAWSVVFDRWLKQVAPGRVIAGVQGAMALLMVSDALFVKGLYTSVGVADWLYVVLVSGVLEAMFFVKILPFSLLMARVCPAGCEGSLMALMGSAIALALILSGYLGVALAAAFVGDDFSGFPRALLIQAACTLLPLYWSPHSIPDPDDDRRQISSKEE</sequence>
<feature type="transmembrane region" description="Helical" evidence="7">
    <location>
        <begin position="187"/>
        <end position="206"/>
    </location>
</feature>
<dbReference type="InterPro" id="IPR036259">
    <property type="entry name" value="MFS_trans_sf"/>
</dbReference>
<dbReference type="eggNOG" id="ENOG502QSTI">
    <property type="taxonomic scope" value="Eukaryota"/>
</dbReference>
<organism evidence="8 9">
    <name type="scientific">Morus notabilis</name>
    <dbReference type="NCBI Taxonomy" id="981085"/>
    <lineage>
        <taxon>Eukaryota</taxon>
        <taxon>Viridiplantae</taxon>
        <taxon>Streptophyta</taxon>
        <taxon>Embryophyta</taxon>
        <taxon>Tracheophyta</taxon>
        <taxon>Spermatophyta</taxon>
        <taxon>Magnoliopsida</taxon>
        <taxon>eudicotyledons</taxon>
        <taxon>Gunneridae</taxon>
        <taxon>Pentapetalae</taxon>
        <taxon>rosids</taxon>
        <taxon>fabids</taxon>
        <taxon>Rosales</taxon>
        <taxon>Moraceae</taxon>
        <taxon>Moreae</taxon>
        <taxon>Morus</taxon>
    </lineage>
</organism>
<comment type="similarity">
    <text evidence="2">Belongs to the major facilitator superfamily. Folate-biopterin transporter (TC 2.A.71) family.</text>
</comment>
<dbReference type="SUPFAM" id="SSF103473">
    <property type="entry name" value="MFS general substrate transporter"/>
    <property type="match status" value="1"/>
</dbReference>
<evidence type="ECO:0000256" key="6">
    <source>
        <dbReference type="ARBA" id="ARBA00023136"/>
    </source>
</evidence>
<dbReference type="GO" id="GO:0016020">
    <property type="term" value="C:membrane"/>
    <property type="evidence" value="ECO:0007669"/>
    <property type="project" value="UniProtKB-SubCell"/>
</dbReference>
<evidence type="ECO:0000256" key="3">
    <source>
        <dbReference type="ARBA" id="ARBA00022448"/>
    </source>
</evidence>
<feature type="transmembrane region" description="Helical" evidence="7">
    <location>
        <begin position="337"/>
        <end position="356"/>
    </location>
</feature>
<keyword evidence="9" id="KW-1185">Reference proteome</keyword>
<feature type="transmembrane region" description="Helical" evidence="7">
    <location>
        <begin position="156"/>
        <end position="175"/>
    </location>
</feature>
<feature type="transmembrane region" description="Helical" evidence="7">
    <location>
        <begin position="244"/>
        <end position="263"/>
    </location>
</feature>
<feature type="transmembrane region" description="Helical" evidence="7">
    <location>
        <begin position="306"/>
        <end position="325"/>
    </location>
</feature>
<dbReference type="Gene3D" id="1.20.1250.20">
    <property type="entry name" value="MFS general substrate transporter like domains"/>
    <property type="match status" value="1"/>
</dbReference>
<dbReference type="EMBL" id="KE343429">
    <property type="protein sequence ID" value="EXB29120.1"/>
    <property type="molecule type" value="Genomic_DNA"/>
</dbReference>
<reference evidence="9" key="1">
    <citation type="submission" date="2013-01" db="EMBL/GenBank/DDBJ databases">
        <title>Draft Genome Sequence of a Mulberry Tree, Morus notabilis C.K. Schneid.</title>
        <authorList>
            <person name="He N."/>
            <person name="Zhao S."/>
        </authorList>
    </citation>
    <scope>NUCLEOTIDE SEQUENCE</scope>
</reference>
<name>W9QDE1_9ROSA</name>
<feature type="transmembrane region" description="Helical" evidence="7">
    <location>
        <begin position="83"/>
        <end position="104"/>
    </location>
</feature>
<evidence type="ECO:0000256" key="4">
    <source>
        <dbReference type="ARBA" id="ARBA00022692"/>
    </source>
</evidence>
<dbReference type="InterPro" id="IPR039309">
    <property type="entry name" value="BT1"/>
</dbReference>
<keyword evidence="6 7" id="KW-0472">Membrane</keyword>
<keyword evidence="4 7" id="KW-0812">Transmembrane</keyword>
<evidence type="ECO:0000256" key="1">
    <source>
        <dbReference type="ARBA" id="ARBA00004141"/>
    </source>
</evidence>
<dbReference type="Proteomes" id="UP000030645">
    <property type="component" value="Unassembled WGS sequence"/>
</dbReference>
<comment type="subcellular location">
    <subcellularLocation>
        <location evidence="1">Membrane</location>
        <topology evidence="1">Multi-pass membrane protein</topology>
    </subcellularLocation>
</comment>
<dbReference type="AlphaFoldDB" id="W9QDE1"/>
<dbReference type="PANTHER" id="PTHR31585">
    <property type="entry name" value="FOLATE-BIOPTERIN TRANSPORTER 1, CHLOROPLASTIC"/>
    <property type="match status" value="1"/>
</dbReference>
<protein>
    <recommendedName>
        <fullName evidence="10">Folate-biopterin transporter 7</fullName>
    </recommendedName>
</protein>
<keyword evidence="5 7" id="KW-1133">Transmembrane helix</keyword>
<evidence type="ECO:0000256" key="7">
    <source>
        <dbReference type="SAM" id="Phobius"/>
    </source>
</evidence>
<gene>
    <name evidence="8" type="ORF">L484_019642</name>
</gene>
<proteinExistence type="inferred from homology"/>
<dbReference type="PANTHER" id="PTHR31585:SF2">
    <property type="entry name" value="FOLATE-BIOPTERIN TRANSPORTER 7-RELATED"/>
    <property type="match status" value="1"/>
</dbReference>
<keyword evidence="3" id="KW-0813">Transport</keyword>
<accession>W9QDE1</accession>
<evidence type="ECO:0000313" key="8">
    <source>
        <dbReference type="EMBL" id="EXB29120.1"/>
    </source>
</evidence>
<dbReference type="KEGG" id="mnt:21402577"/>
<evidence type="ECO:0008006" key="10">
    <source>
        <dbReference type="Google" id="ProtNLM"/>
    </source>
</evidence>
<dbReference type="OrthoDB" id="1923497at2759"/>
<evidence type="ECO:0000256" key="5">
    <source>
        <dbReference type="ARBA" id="ARBA00022989"/>
    </source>
</evidence>
<evidence type="ECO:0000313" key="9">
    <source>
        <dbReference type="Proteomes" id="UP000030645"/>
    </source>
</evidence>
<evidence type="ECO:0000256" key="2">
    <source>
        <dbReference type="ARBA" id="ARBA00007015"/>
    </source>
</evidence>
<feature type="transmembrane region" description="Helical" evidence="7">
    <location>
        <begin position="275"/>
        <end position="294"/>
    </location>
</feature>
<dbReference type="Pfam" id="PF03092">
    <property type="entry name" value="BT1"/>
    <property type="match status" value="1"/>
</dbReference>